<dbReference type="Gene3D" id="2.30.42.10">
    <property type="match status" value="2"/>
</dbReference>
<comment type="subcellular location">
    <subcellularLocation>
        <location evidence="1">Cell projection</location>
    </subcellularLocation>
</comment>
<dbReference type="EMBL" id="JARQZJ010000004">
    <property type="protein sequence ID" value="KAK9870956.1"/>
    <property type="molecule type" value="Genomic_DNA"/>
</dbReference>
<dbReference type="PROSITE" id="PS50106">
    <property type="entry name" value="PDZ"/>
    <property type="match status" value="2"/>
</dbReference>
<keyword evidence="3" id="KW-0966">Cell projection</keyword>
<evidence type="ECO:0000313" key="6">
    <source>
        <dbReference type="EMBL" id="KAK9870956.1"/>
    </source>
</evidence>
<dbReference type="Pfam" id="PF00595">
    <property type="entry name" value="PDZ"/>
    <property type="match status" value="2"/>
</dbReference>
<name>A0AAW1TJ92_9CUCU</name>
<dbReference type="GO" id="GO:0005886">
    <property type="term" value="C:plasma membrane"/>
    <property type="evidence" value="ECO:0007669"/>
    <property type="project" value="TreeGrafter"/>
</dbReference>
<dbReference type="GO" id="GO:0005929">
    <property type="term" value="C:cilium"/>
    <property type="evidence" value="ECO:0007669"/>
    <property type="project" value="TreeGrafter"/>
</dbReference>
<dbReference type="FunFam" id="2.30.42.10:FF:000219">
    <property type="entry name" value="Uncharacterized protein, isoform C"/>
    <property type="match status" value="1"/>
</dbReference>
<keyword evidence="7" id="KW-1185">Reference proteome</keyword>
<dbReference type="InterPro" id="IPR036034">
    <property type="entry name" value="PDZ_sf"/>
</dbReference>
<evidence type="ECO:0000313" key="7">
    <source>
        <dbReference type="Proteomes" id="UP001431783"/>
    </source>
</evidence>
<accession>A0AAW1TJ92</accession>
<evidence type="ECO:0000256" key="4">
    <source>
        <dbReference type="SAM" id="MobiDB-lite"/>
    </source>
</evidence>
<feature type="domain" description="PDZ" evidence="5">
    <location>
        <begin position="166"/>
        <end position="234"/>
    </location>
</feature>
<feature type="domain" description="PDZ" evidence="5">
    <location>
        <begin position="35"/>
        <end position="117"/>
    </location>
</feature>
<feature type="compositionally biased region" description="Low complexity" evidence="4">
    <location>
        <begin position="256"/>
        <end position="265"/>
    </location>
</feature>
<dbReference type="SUPFAM" id="SSF50156">
    <property type="entry name" value="PDZ domain-like"/>
    <property type="match status" value="2"/>
</dbReference>
<feature type="compositionally biased region" description="Polar residues" evidence="4">
    <location>
        <begin position="266"/>
        <end position="275"/>
    </location>
</feature>
<feature type="region of interest" description="Disordered" evidence="4">
    <location>
        <begin position="380"/>
        <end position="401"/>
    </location>
</feature>
<dbReference type="AlphaFoldDB" id="A0AAW1TJ92"/>
<dbReference type="Proteomes" id="UP001431783">
    <property type="component" value="Unassembled WGS sequence"/>
</dbReference>
<evidence type="ECO:0000256" key="2">
    <source>
        <dbReference type="ARBA" id="ARBA00022737"/>
    </source>
</evidence>
<proteinExistence type="predicted"/>
<evidence type="ECO:0000256" key="3">
    <source>
        <dbReference type="ARBA" id="ARBA00023273"/>
    </source>
</evidence>
<gene>
    <name evidence="6" type="ORF">WA026_009918</name>
</gene>
<dbReference type="GO" id="GO:0002142">
    <property type="term" value="C:stereocilia ankle link complex"/>
    <property type="evidence" value="ECO:0007669"/>
    <property type="project" value="TreeGrafter"/>
</dbReference>
<reference evidence="6 7" key="1">
    <citation type="submission" date="2023-03" db="EMBL/GenBank/DDBJ databases">
        <title>Genome insight into feeding habits of ladybird beetles.</title>
        <authorList>
            <person name="Li H.-S."/>
            <person name="Huang Y.-H."/>
            <person name="Pang H."/>
        </authorList>
    </citation>
    <scope>NUCLEOTIDE SEQUENCE [LARGE SCALE GENOMIC DNA]</scope>
    <source>
        <strain evidence="6">SYSU_2023b</strain>
        <tissue evidence="6">Whole body</tissue>
    </source>
</reference>
<keyword evidence="2" id="KW-0677">Repeat</keyword>
<comment type="caution">
    <text evidence="6">The sequence shown here is derived from an EMBL/GenBank/DDBJ whole genome shotgun (WGS) entry which is preliminary data.</text>
</comment>
<feature type="region of interest" description="Disordered" evidence="4">
    <location>
        <begin position="254"/>
        <end position="277"/>
    </location>
</feature>
<feature type="region of interest" description="Disordered" evidence="4">
    <location>
        <begin position="506"/>
        <end position="590"/>
    </location>
</feature>
<feature type="compositionally biased region" description="Pro residues" evidence="4">
    <location>
        <begin position="532"/>
        <end position="541"/>
    </location>
</feature>
<feature type="compositionally biased region" description="Basic and acidic residues" evidence="4">
    <location>
        <begin position="515"/>
        <end position="525"/>
    </location>
</feature>
<dbReference type="PANTHER" id="PTHR23116">
    <property type="entry name" value="PDZ DOMAIN CONTAINING WHIRLIN AND HARMONIN-RELATED"/>
    <property type="match status" value="1"/>
</dbReference>
<protein>
    <recommendedName>
        <fullName evidence="5">PDZ domain-containing protein</fullName>
    </recommendedName>
</protein>
<feature type="compositionally biased region" description="Polar residues" evidence="4">
    <location>
        <begin position="551"/>
        <end position="564"/>
    </location>
</feature>
<dbReference type="InterPro" id="IPR001478">
    <property type="entry name" value="PDZ"/>
</dbReference>
<evidence type="ECO:0000256" key="1">
    <source>
        <dbReference type="ARBA" id="ARBA00004316"/>
    </source>
</evidence>
<dbReference type="PANTHER" id="PTHR23116:SF36">
    <property type="entry name" value="HARMONIN"/>
    <property type="match status" value="1"/>
</dbReference>
<dbReference type="InterPro" id="IPR051844">
    <property type="entry name" value="USH2_Complex_Protein"/>
</dbReference>
<evidence type="ECO:0000259" key="5">
    <source>
        <dbReference type="PROSITE" id="PS50106"/>
    </source>
</evidence>
<dbReference type="SMART" id="SM00228">
    <property type="entry name" value="PDZ"/>
    <property type="match status" value="2"/>
</dbReference>
<sequence length="823" mass="90710">MTMVVDYGSHQYAASTMSLETSSGSCGSRASRIRTIRLVRPSHGTLPPPSFTCRHGPSLGFSLRGGREHGTGFFVSYVEPASEAHRQGLRVGDQIIRVNGFTVEDAVHKEVLQLISNHTHLTLKVRRVGMIPVKEKKSDFLSWQIITDNNSMRLSPFLAEKIHDVRISIIVSPRSKLGCGICKGPEWKPGIFVQFTKEGGIAREAGLRPGDQILVCNNVDFSDIPFNEAVNIMKMSRQLDLIVRKGAGSELFPGESSGYNSSASSVTGDQSPSWSDSKRLSIVKEENLDLEDRLDRLKCTSQWNSIEWDEPEEPEKPFFKPTIINLTENATIISNNGSDDCQIIENDYGTLGRPKQPAIPNGSGPQKMKTVVVDVHRSDIEDSNCGSEDGPASSSNSGYSFEEAGSRSSIASCSLSSALSMEIQRRKEKKKVETKPSIEEQLQMKKIVQGVSTDQQSQHSKLMDEFKKAHKKMFKSTDECNNGQYQGCISDRIASTQLSQKLSERLTNLQQQESSPEKCTTENRQHYSNSVLPPPPPPLPIEEPLAEIPNANGNSVNTLKSNKPQKSRAPPIPEKRSTLSFPQPPPCPTPDYDTLSISSSMSIPKHNGISKPSHPDTVEMESLESFELYGPLGNRPKPPDIYFSNNPSPANGSISSGTSTLKKQRPISVTIGEYGNGTVRRQPGKLGFLQNGTESNDKRMNQPITSQLASELAQTLSRSNLRRRTESMENLLNCPQIKPQSNGSVRISLSNMSKNLTKSTNDLSSTKETLSNLFANRVTINVNNTAEKKNDNKNGILKNSCIETITPTHKPLVSQKSITFREL</sequence>
<dbReference type="GO" id="GO:0032426">
    <property type="term" value="C:stereocilium tip"/>
    <property type="evidence" value="ECO:0007669"/>
    <property type="project" value="TreeGrafter"/>
</dbReference>
<organism evidence="6 7">
    <name type="scientific">Henosepilachna vigintioctopunctata</name>
    <dbReference type="NCBI Taxonomy" id="420089"/>
    <lineage>
        <taxon>Eukaryota</taxon>
        <taxon>Metazoa</taxon>
        <taxon>Ecdysozoa</taxon>
        <taxon>Arthropoda</taxon>
        <taxon>Hexapoda</taxon>
        <taxon>Insecta</taxon>
        <taxon>Pterygota</taxon>
        <taxon>Neoptera</taxon>
        <taxon>Endopterygota</taxon>
        <taxon>Coleoptera</taxon>
        <taxon>Polyphaga</taxon>
        <taxon>Cucujiformia</taxon>
        <taxon>Coccinelloidea</taxon>
        <taxon>Coccinellidae</taxon>
        <taxon>Epilachninae</taxon>
        <taxon>Epilachnini</taxon>
        <taxon>Henosepilachna</taxon>
    </lineage>
</organism>